<protein>
    <submittedName>
        <fullName evidence="3">Uncharacterized protein</fullName>
    </submittedName>
</protein>
<dbReference type="HOGENOM" id="CLU_619296_0_0_0"/>
<dbReference type="RefSeq" id="WP_008699406.1">
    <property type="nucleotide sequence ID" value="NZ_KE161012.1"/>
</dbReference>
<comment type="caution">
    <text evidence="3">The sequence shown here is derived from an EMBL/GenBank/DDBJ whole genome shotgun (WGS) entry which is preliminary data.</text>
</comment>
<feature type="region of interest" description="Disordered" evidence="2">
    <location>
        <begin position="411"/>
        <end position="442"/>
    </location>
</feature>
<accession>H1PYH7</accession>
<evidence type="ECO:0000313" key="3">
    <source>
        <dbReference type="EMBL" id="EHO77166.1"/>
    </source>
</evidence>
<name>H1PYH7_9FUSO</name>
<dbReference type="AlphaFoldDB" id="H1PYH7"/>
<keyword evidence="4" id="KW-1185">Reference proteome</keyword>
<organism evidence="3 4">
    <name type="scientific">Fusobacterium ulcerans 12-1B</name>
    <dbReference type="NCBI Taxonomy" id="457404"/>
    <lineage>
        <taxon>Bacteria</taxon>
        <taxon>Fusobacteriati</taxon>
        <taxon>Fusobacteriota</taxon>
        <taxon>Fusobacteriia</taxon>
        <taxon>Fusobacteriales</taxon>
        <taxon>Fusobacteriaceae</taxon>
        <taxon>Fusobacterium</taxon>
    </lineage>
</organism>
<evidence type="ECO:0000313" key="4">
    <source>
        <dbReference type="Proteomes" id="UP000003233"/>
    </source>
</evidence>
<dbReference type="Proteomes" id="UP000003233">
    <property type="component" value="Unassembled WGS sequence"/>
</dbReference>
<evidence type="ECO:0000256" key="2">
    <source>
        <dbReference type="SAM" id="MobiDB-lite"/>
    </source>
</evidence>
<reference evidence="3 4" key="1">
    <citation type="submission" date="2012-07" db="EMBL/GenBank/DDBJ databases">
        <title>The Genome Sequence of Fusobacterium ulcerans 12_1B.</title>
        <authorList>
            <consortium name="The Broad Institute Genome Sequencing Platform"/>
            <person name="Earl A."/>
            <person name="Ward D."/>
            <person name="Feldgarden M."/>
            <person name="Gevers D."/>
            <person name="Strauss J."/>
            <person name="Ambrose C.E."/>
            <person name="Allen-Vercoe E."/>
            <person name="Walker B."/>
            <person name="Young S.K."/>
            <person name="Zeng Q."/>
            <person name="Gargeya S."/>
            <person name="Fitzgerald M."/>
            <person name="Haas B."/>
            <person name="Abouelleil A."/>
            <person name="Alvarado L."/>
            <person name="Arachchi H.M."/>
            <person name="Berlin A.M."/>
            <person name="Chapman S.B."/>
            <person name="Goldberg J."/>
            <person name="Griggs A."/>
            <person name="Gujja S."/>
            <person name="Hansen M."/>
            <person name="Howarth C."/>
            <person name="Imamovic A."/>
            <person name="Larimer J."/>
            <person name="McCowen C."/>
            <person name="Montmayeur A."/>
            <person name="Murphy C."/>
            <person name="Neiman D."/>
            <person name="Pearson M."/>
            <person name="Priest M."/>
            <person name="Roberts A."/>
            <person name="Saif S."/>
            <person name="Shea T."/>
            <person name="Sisk P."/>
            <person name="Sykes S."/>
            <person name="Wortman J."/>
            <person name="Nusbaum C."/>
            <person name="Birren B."/>
        </authorList>
    </citation>
    <scope>NUCLEOTIDE SEQUENCE [LARGE SCALE GENOMIC DNA]</scope>
    <source>
        <strain evidence="3 4">12_1B</strain>
    </source>
</reference>
<feature type="coiled-coil region" evidence="1">
    <location>
        <begin position="4"/>
        <end position="31"/>
    </location>
</feature>
<dbReference type="EMBL" id="AGWJ02000035">
    <property type="protein sequence ID" value="EHO77166.1"/>
    <property type="molecule type" value="Genomic_DNA"/>
</dbReference>
<dbReference type="BioCyc" id="FSP457404-HMP:GTSQ-3525-MONOMER"/>
<sequence>MGFLDNISNIFKREKKDIKNLEQMVKNEYDEDGTLRAEKIEKMIGKEKIVTTKAYDFNEIENYTIREEHFNENGEIKGDRFSSYEGIDNLKYIRDKKIERESGILKTSITEEHYDLGKLIDKTIERITKDKYSETKEIKVFNGDNLCSKEFSKTTARESFNSSKQYREDGGIIFDYEKTSGNGKSNTVLNFYDKEGNLLGDTQYSKANNIIGVGKYNENGEKEGFWCEKSFISTGYLGVLEIKDVEDLFKQSGNYVNGKKEGKWRFYNDYEIGDPYSKQCLYRTEAEFKEGKLDGKVSIFSIDSNREEKKLLDLEYKENSLTSYKCYDYVPDYIELPNSSYSAYYHSPYNKTLNFSTEEYAHKITIEENGNTIIENYKENLLESKHIIDIEGNIKNLMEYSKDVKTVKEIDNQENKTVKEAPEKKNPWAKSKGKDKEAGNER</sequence>
<keyword evidence="1" id="KW-0175">Coiled coil</keyword>
<evidence type="ECO:0000256" key="1">
    <source>
        <dbReference type="SAM" id="Coils"/>
    </source>
</evidence>
<dbReference type="PATRIC" id="fig|457404.5.peg.3554"/>
<gene>
    <name evidence="3" type="ORF">HMPREF0402_03470</name>
</gene>
<proteinExistence type="predicted"/>